<keyword evidence="1" id="KW-1133">Transmembrane helix</keyword>
<dbReference type="AlphaFoldDB" id="A0A0A8XW47"/>
<protein>
    <submittedName>
        <fullName evidence="2">Uncharacterized protein</fullName>
    </submittedName>
</protein>
<evidence type="ECO:0000256" key="1">
    <source>
        <dbReference type="SAM" id="Phobius"/>
    </source>
</evidence>
<reference evidence="2" key="1">
    <citation type="submission" date="2014-09" db="EMBL/GenBank/DDBJ databases">
        <authorList>
            <person name="Magalhaes I.L.F."/>
            <person name="Oliveira U."/>
            <person name="Santos F.R."/>
            <person name="Vidigal T.H.D.A."/>
            <person name="Brescovit A.D."/>
            <person name="Santos A.J."/>
        </authorList>
    </citation>
    <scope>NUCLEOTIDE SEQUENCE</scope>
    <source>
        <tissue evidence="2">Shoot tissue taken approximately 20 cm above the soil surface</tissue>
    </source>
</reference>
<evidence type="ECO:0000313" key="2">
    <source>
        <dbReference type="EMBL" id="JAD16900.1"/>
    </source>
</evidence>
<feature type="transmembrane region" description="Helical" evidence="1">
    <location>
        <begin position="15"/>
        <end position="39"/>
    </location>
</feature>
<accession>A0A0A8XW47</accession>
<keyword evidence="1" id="KW-0472">Membrane</keyword>
<reference evidence="2" key="2">
    <citation type="journal article" date="2015" name="Data Brief">
        <title>Shoot transcriptome of the giant reed, Arundo donax.</title>
        <authorList>
            <person name="Barrero R.A."/>
            <person name="Guerrero F.D."/>
            <person name="Moolhuijzen P."/>
            <person name="Goolsby J.A."/>
            <person name="Tidwell J."/>
            <person name="Bellgard S.E."/>
            <person name="Bellgard M.I."/>
        </authorList>
    </citation>
    <scope>NUCLEOTIDE SEQUENCE</scope>
    <source>
        <tissue evidence="2">Shoot tissue taken approximately 20 cm above the soil surface</tissue>
    </source>
</reference>
<proteinExistence type="predicted"/>
<name>A0A0A8XW47_ARUDO</name>
<keyword evidence="1" id="KW-0812">Transmembrane</keyword>
<organism evidence="2">
    <name type="scientific">Arundo donax</name>
    <name type="common">Giant reed</name>
    <name type="synonym">Donax arundinaceus</name>
    <dbReference type="NCBI Taxonomy" id="35708"/>
    <lineage>
        <taxon>Eukaryota</taxon>
        <taxon>Viridiplantae</taxon>
        <taxon>Streptophyta</taxon>
        <taxon>Embryophyta</taxon>
        <taxon>Tracheophyta</taxon>
        <taxon>Spermatophyta</taxon>
        <taxon>Magnoliopsida</taxon>
        <taxon>Liliopsida</taxon>
        <taxon>Poales</taxon>
        <taxon>Poaceae</taxon>
        <taxon>PACMAD clade</taxon>
        <taxon>Arundinoideae</taxon>
        <taxon>Arundineae</taxon>
        <taxon>Arundo</taxon>
    </lineage>
</organism>
<sequence length="42" mass="4654">MPFDRAALLRGREKLVLPIGNGVLYIPIHICCASLRLLVAYS</sequence>
<dbReference type="EMBL" id="GBRH01280995">
    <property type="protein sequence ID" value="JAD16900.1"/>
    <property type="molecule type" value="Transcribed_RNA"/>
</dbReference>